<organism evidence="2 3">
    <name type="scientific">Coccomyxa viridis</name>
    <dbReference type="NCBI Taxonomy" id="1274662"/>
    <lineage>
        <taxon>Eukaryota</taxon>
        <taxon>Viridiplantae</taxon>
        <taxon>Chlorophyta</taxon>
        <taxon>core chlorophytes</taxon>
        <taxon>Trebouxiophyceae</taxon>
        <taxon>Trebouxiophyceae incertae sedis</taxon>
        <taxon>Coccomyxaceae</taxon>
        <taxon>Coccomyxa</taxon>
    </lineage>
</organism>
<keyword evidence="1" id="KW-0812">Transmembrane</keyword>
<comment type="caution">
    <text evidence="2">The sequence shown here is derived from an EMBL/GenBank/DDBJ whole genome shotgun (WGS) entry which is preliminary data.</text>
</comment>
<dbReference type="InterPro" id="IPR003425">
    <property type="entry name" value="CCB3/YggT"/>
</dbReference>
<evidence type="ECO:0000313" key="3">
    <source>
        <dbReference type="Proteomes" id="UP001314263"/>
    </source>
</evidence>
<dbReference type="EMBL" id="CAUYUE010000014">
    <property type="protein sequence ID" value="CAK0786279.1"/>
    <property type="molecule type" value="Genomic_DNA"/>
</dbReference>
<dbReference type="GO" id="GO:0016020">
    <property type="term" value="C:membrane"/>
    <property type="evidence" value="ECO:0007669"/>
    <property type="project" value="InterPro"/>
</dbReference>
<sequence length="244" mass="26866">MVMQMTSAVRLPVAPAAATCSCTIPRSHFRAGHTMSLSTLEVFHKTAALRTPAGFPGIQRRQHIAAPVHASSSAASWPPAGPSRPMLSSTLAIFAAFFRACSQAVRKTCQKLQQQPDPAVLNASIKQSVRHFHMLGAIAPFAAASGGANTFLLLTKAMARFIKIYLLLLFLRVLLSWFPAFNWERQPWLGLRQMTDPYLNLYRGLVPPLLGTIDFTPLLGFFILQYISGVLESGAAEDELDEWW</sequence>
<feature type="transmembrane region" description="Helical" evidence="1">
    <location>
        <begin position="201"/>
        <end position="224"/>
    </location>
</feature>
<feature type="transmembrane region" description="Helical" evidence="1">
    <location>
        <begin position="132"/>
        <end position="154"/>
    </location>
</feature>
<proteinExistence type="predicted"/>
<gene>
    <name evidence="2" type="ORF">CVIRNUC_009492</name>
</gene>
<dbReference type="Pfam" id="PF02325">
    <property type="entry name" value="CCB3_YggT"/>
    <property type="match status" value="1"/>
</dbReference>
<reference evidence="2 3" key="1">
    <citation type="submission" date="2023-10" db="EMBL/GenBank/DDBJ databases">
        <authorList>
            <person name="Maclean D."/>
            <person name="Macfadyen A."/>
        </authorList>
    </citation>
    <scope>NUCLEOTIDE SEQUENCE [LARGE SCALE GENOMIC DNA]</scope>
</reference>
<keyword evidence="1" id="KW-0472">Membrane</keyword>
<feature type="transmembrane region" description="Helical" evidence="1">
    <location>
        <begin position="161"/>
        <end position="181"/>
    </location>
</feature>
<keyword evidence="3" id="KW-1185">Reference proteome</keyword>
<protein>
    <submittedName>
        <fullName evidence="2">Uncharacterized protein</fullName>
    </submittedName>
</protein>
<dbReference type="Proteomes" id="UP001314263">
    <property type="component" value="Unassembled WGS sequence"/>
</dbReference>
<evidence type="ECO:0000256" key="1">
    <source>
        <dbReference type="SAM" id="Phobius"/>
    </source>
</evidence>
<accession>A0AAV1IGR4</accession>
<name>A0AAV1IGR4_9CHLO</name>
<dbReference type="AlphaFoldDB" id="A0AAV1IGR4"/>
<keyword evidence="1" id="KW-1133">Transmembrane helix</keyword>
<dbReference type="PANTHER" id="PTHR33219">
    <property type="entry name" value="YLMG HOMOLOG PROTEIN 2, CHLOROPLASTIC"/>
    <property type="match status" value="1"/>
</dbReference>
<dbReference type="PANTHER" id="PTHR33219:SF14">
    <property type="entry name" value="PROTEIN COFACTOR ASSEMBLY OF COMPLEX C SUBUNIT B CCB3, CHLOROPLASTIC-RELATED"/>
    <property type="match status" value="1"/>
</dbReference>
<evidence type="ECO:0000313" key="2">
    <source>
        <dbReference type="EMBL" id="CAK0786279.1"/>
    </source>
</evidence>